<dbReference type="EMBL" id="CP036261">
    <property type="protein sequence ID" value="QDS90533.1"/>
    <property type="molecule type" value="Genomic_DNA"/>
</dbReference>
<keyword evidence="2" id="KW-0863">Zinc-finger</keyword>
<dbReference type="SMART" id="SM00487">
    <property type="entry name" value="DEXDc"/>
    <property type="match status" value="1"/>
</dbReference>
<keyword evidence="6" id="KW-0347">Helicase</keyword>
<evidence type="ECO:0000313" key="6">
    <source>
        <dbReference type="EMBL" id="QDS90533.1"/>
    </source>
</evidence>
<evidence type="ECO:0000256" key="2">
    <source>
        <dbReference type="PROSITE-ProRule" id="PRU00325"/>
    </source>
</evidence>
<dbReference type="InterPro" id="IPR001650">
    <property type="entry name" value="Helicase_C-like"/>
</dbReference>
<keyword evidence="7" id="KW-1185">Reference proteome</keyword>
<keyword evidence="6" id="KW-0067">ATP-binding</keyword>
<dbReference type="Gene3D" id="3.40.50.10810">
    <property type="entry name" value="Tandem AAA-ATPase domain"/>
    <property type="match status" value="1"/>
</dbReference>
<organism evidence="6 7">
    <name type="scientific">Rosistilla ulvae</name>
    <dbReference type="NCBI Taxonomy" id="1930277"/>
    <lineage>
        <taxon>Bacteria</taxon>
        <taxon>Pseudomonadati</taxon>
        <taxon>Planctomycetota</taxon>
        <taxon>Planctomycetia</taxon>
        <taxon>Pirellulales</taxon>
        <taxon>Pirellulaceae</taxon>
        <taxon>Rosistilla</taxon>
    </lineage>
</organism>
<dbReference type="CDD" id="cd18012">
    <property type="entry name" value="DEXQc_arch_SWI2_SNF2"/>
    <property type="match status" value="1"/>
</dbReference>
<feature type="domain" description="Helicase ATP-binding" evidence="4">
    <location>
        <begin position="673"/>
        <end position="837"/>
    </location>
</feature>
<dbReference type="InterPro" id="IPR027417">
    <property type="entry name" value="P-loop_NTPase"/>
</dbReference>
<keyword evidence="1" id="KW-0378">Hydrolase</keyword>
<feature type="domain" description="Helicase C-terminal" evidence="5">
    <location>
        <begin position="958"/>
        <end position="1106"/>
    </location>
</feature>
<dbReference type="CDD" id="cd18793">
    <property type="entry name" value="SF2_C_SNF"/>
    <property type="match status" value="1"/>
</dbReference>
<dbReference type="GO" id="GO:0004386">
    <property type="term" value="F:helicase activity"/>
    <property type="evidence" value="ECO:0007669"/>
    <property type="project" value="UniProtKB-KW"/>
</dbReference>
<keyword evidence="2" id="KW-0479">Metal-binding</keyword>
<evidence type="ECO:0000313" key="7">
    <source>
        <dbReference type="Proteomes" id="UP000319557"/>
    </source>
</evidence>
<keyword evidence="6" id="KW-0547">Nucleotide-binding</keyword>
<dbReference type="PROSITE" id="PS51194">
    <property type="entry name" value="HELICASE_CTER"/>
    <property type="match status" value="1"/>
</dbReference>
<dbReference type="InterPro" id="IPR014001">
    <property type="entry name" value="Helicase_ATP-bd"/>
</dbReference>
<dbReference type="Gene3D" id="3.40.50.300">
    <property type="entry name" value="P-loop containing nucleotide triphosphate hydrolases"/>
    <property type="match status" value="1"/>
</dbReference>
<dbReference type="SUPFAM" id="SSF52540">
    <property type="entry name" value="P-loop containing nucleoside triphosphate hydrolases"/>
    <property type="match status" value="2"/>
</dbReference>
<proteinExistence type="predicted"/>
<feature type="domain" description="SWIM-type" evidence="3">
    <location>
        <begin position="51"/>
        <end position="91"/>
    </location>
</feature>
<protein>
    <submittedName>
        <fullName evidence="6">ATP-dependent helicase HepA</fullName>
    </submittedName>
</protein>
<dbReference type="RefSeq" id="WP_145348338.1">
    <property type="nucleotide sequence ID" value="NZ_CP036261.1"/>
</dbReference>
<evidence type="ECO:0000259" key="4">
    <source>
        <dbReference type="PROSITE" id="PS51192"/>
    </source>
</evidence>
<dbReference type="PANTHER" id="PTHR10799">
    <property type="entry name" value="SNF2/RAD54 HELICASE FAMILY"/>
    <property type="match status" value="1"/>
</dbReference>
<dbReference type="OrthoDB" id="9814088at2"/>
<dbReference type="PROSITE" id="PS51192">
    <property type="entry name" value="HELICASE_ATP_BIND_1"/>
    <property type="match status" value="1"/>
</dbReference>
<dbReference type="InterPro" id="IPR038718">
    <property type="entry name" value="SNF2-like_sf"/>
</dbReference>
<dbReference type="Proteomes" id="UP000319557">
    <property type="component" value="Chromosome"/>
</dbReference>
<dbReference type="GO" id="GO:0008270">
    <property type="term" value="F:zinc ion binding"/>
    <property type="evidence" value="ECO:0007669"/>
    <property type="project" value="UniProtKB-KW"/>
</dbReference>
<dbReference type="InterPro" id="IPR049730">
    <property type="entry name" value="SNF2/RAD54-like_C"/>
</dbReference>
<dbReference type="KEGG" id="ruv:EC9_47470"/>
<keyword evidence="2" id="KW-0862">Zinc</keyword>
<evidence type="ECO:0000259" key="5">
    <source>
        <dbReference type="PROSITE" id="PS51194"/>
    </source>
</evidence>
<dbReference type="InterPro" id="IPR007527">
    <property type="entry name" value="Znf_SWIM"/>
</dbReference>
<evidence type="ECO:0000259" key="3">
    <source>
        <dbReference type="PROSITE" id="PS50966"/>
    </source>
</evidence>
<dbReference type="GO" id="GO:0005524">
    <property type="term" value="F:ATP binding"/>
    <property type="evidence" value="ECO:0007669"/>
    <property type="project" value="InterPro"/>
</dbReference>
<dbReference type="Pfam" id="PF00271">
    <property type="entry name" value="Helicase_C"/>
    <property type="match status" value="1"/>
</dbReference>
<reference evidence="6 7" key="1">
    <citation type="submission" date="2019-02" db="EMBL/GenBank/DDBJ databases">
        <title>Deep-cultivation of Planctomycetes and their phenomic and genomic characterization uncovers novel biology.</title>
        <authorList>
            <person name="Wiegand S."/>
            <person name="Jogler M."/>
            <person name="Boedeker C."/>
            <person name="Pinto D."/>
            <person name="Vollmers J."/>
            <person name="Rivas-Marin E."/>
            <person name="Kohn T."/>
            <person name="Peeters S.H."/>
            <person name="Heuer A."/>
            <person name="Rast P."/>
            <person name="Oberbeckmann S."/>
            <person name="Bunk B."/>
            <person name="Jeske O."/>
            <person name="Meyerdierks A."/>
            <person name="Storesund J.E."/>
            <person name="Kallscheuer N."/>
            <person name="Luecker S."/>
            <person name="Lage O.M."/>
            <person name="Pohl T."/>
            <person name="Merkel B.J."/>
            <person name="Hornburger P."/>
            <person name="Mueller R.-W."/>
            <person name="Bruemmer F."/>
            <person name="Labrenz M."/>
            <person name="Spormann A.M."/>
            <person name="Op den Camp H."/>
            <person name="Overmann J."/>
            <person name="Amann R."/>
            <person name="Jetten M.S.M."/>
            <person name="Mascher T."/>
            <person name="Medema M.H."/>
            <person name="Devos D.P."/>
            <person name="Kaster A.-K."/>
            <person name="Ovreas L."/>
            <person name="Rohde M."/>
            <person name="Galperin M.Y."/>
            <person name="Jogler C."/>
        </authorList>
    </citation>
    <scope>NUCLEOTIDE SEQUENCE [LARGE SCALE GENOMIC DNA]</scope>
    <source>
        <strain evidence="6 7">EC9</strain>
    </source>
</reference>
<dbReference type="InterPro" id="IPR000330">
    <property type="entry name" value="SNF2_N"/>
</dbReference>
<dbReference type="AlphaFoldDB" id="A0A517M6P2"/>
<sequence>MEAIFSQRCQSEFNRGDRQRGEEYQAGGAVNILELGTLGVRAVVSGPEHDYGVLIDLEEAGDDVLFVKCTCPRFASGYLCKHIWATILELDRVQDARLRGRGAFEIDESDMEDFEIGEPLEVSNYQPTQPALMTPQGKPAPAWLKQLHVAAQIASVKAPAIVAPPRPVETGQRSRHEFLISLADQANSSSIDLQLMRSTQNMRGQWSEPQPARISRAETVRLRDADEQRIFAMLQWESDFQTTAADRRTAGATRFRIHPHLVEETLAELCGSQRLFWTLDVASQKSERTPIVHGTGAAWDFAVSLAPTDSATAKPNGKRGRAKTKAMLAVMPRLERAAEEGPEHREIGRVMAVCDSGVLLMDDCIAAIDPKVASWVRGWQRIGDLQLPHDEIGTFLEAFFSALEPPRLELAESLDVSIAKGKPQPKLTLSPPDDEHRTYHLVAAVSMLYGDREVQVDDHTKVVWDEASRVLMTRDADLEIAAIQTLRECNFREHYPRYRGTELRISRWSLPPAVIKLTGRGWLVVAEGQRMRSPGEFYMEVSSGEDWFDLKAHVQFDGMAVTLPTLLRALKQRQAYVVLDDGSHGVLPEEWLNQFVELSKAGRMEGDSVRYRRNQALLLDMLLADQENVKTDRSYNAWCKRMRSFSGVKPADAPRGFQGELREYQKDGLGWLNFLRDFQFGGCLADDMGLGKTIQVLALLQTRRLARPKAGQTRKPSLAVVPKSLIFNWIAEAKKFAPRLNIIDYTGNQRAALLDRLGSADLVLTTYGTLRRDVEQLTSLQFDYAILDEAQAIKNPNSQSAKAARLIDADHRLAMTGTPVENHLGDLWSLLEFLNPGMLGKLSVAQFANEEAGSQRLAGLTNALQPFILRRTKEQVLTELPEKSEQTLYCDMTPKQHKLYDELRSHYRQHLTGVVEELGLKRSKMHVLEALLRLRQTACDPRLVDGDQAAHGVKIGRLMEQLHEVTAEGHKALVFSQFTSLLALVRKELDKHGIVYEYLDGKTTRRNEHVQRFQEDPACQVFLISLKAGGHGLNLTAADYVYILDPWWNPAVEAQAIDRAHRMGQTKPVLAYRLICRNTVEEKIVHLQEHKRELAEAVVTANGSLISQMSLDDLKMLFE</sequence>
<dbReference type="InterPro" id="IPR013663">
    <property type="entry name" value="Helicase_SWF/SNF/SWI_bac"/>
</dbReference>
<dbReference type="Pfam" id="PF00176">
    <property type="entry name" value="SNF2-rel_dom"/>
    <property type="match status" value="1"/>
</dbReference>
<evidence type="ECO:0000256" key="1">
    <source>
        <dbReference type="ARBA" id="ARBA00022801"/>
    </source>
</evidence>
<gene>
    <name evidence="6" type="ORF">EC9_47470</name>
</gene>
<name>A0A517M6P2_9BACT</name>
<dbReference type="Pfam" id="PF08455">
    <property type="entry name" value="SNF2_assoc"/>
    <property type="match status" value="1"/>
</dbReference>
<dbReference type="PROSITE" id="PS50966">
    <property type="entry name" value="ZF_SWIM"/>
    <property type="match status" value="1"/>
</dbReference>
<dbReference type="GO" id="GO:0016787">
    <property type="term" value="F:hydrolase activity"/>
    <property type="evidence" value="ECO:0007669"/>
    <property type="project" value="UniProtKB-KW"/>
</dbReference>
<accession>A0A517M6P2</accession>
<dbReference type="Pfam" id="PF04434">
    <property type="entry name" value="SWIM"/>
    <property type="match status" value="1"/>
</dbReference>
<dbReference type="SMART" id="SM00490">
    <property type="entry name" value="HELICc"/>
    <property type="match status" value="1"/>
</dbReference>